<keyword evidence="1 4" id="KW-0808">Transferase</keyword>
<dbReference type="PANTHER" id="PTHR43800:SF1">
    <property type="entry name" value="PEPTIDYL-LYSINE N-ACETYLTRANSFERASE YJAB"/>
    <property type="match status" value="1"/>
</dbReference>
<keyword evidence="2 4" id="KW-0012">Acyltransferase</keyword>
<dbReference type="RefSeq" id="WP_381443494.1">
    <property type="nucleotide sequence ID" value="NZ_JBHSNP010000011.1"/>
</dbReference>
<organism evidence="4 5">
    <name type="scientific">Sporosarcina koreensis</name>
    <dbReference type="NCBI Taxonomy" id="334735"/>
    <lineage>
        <taxon>Bacteria</taxon>
        <taxon>Bacillati</taxon>
        <taxon>Bacillota</taxon>
        <taxon>Bacilli</taxon>
        <taxon>Bacillales</taxon>
        <taxon>Caryophanaceae</taxon>
        <taxon>Sporosarcina</taxon>
    </lineage>
</organism>
<evidence type="ECO:0000313" key="4">
    <source>
        <dbReference type="EMBL" id="MFC5603179.1"/>
    </source>
</evidence>
<dbReference type="Gene3D" id="3.40.630.30">
    <property type="match status" value="1"/>
</dbReference>
<dbReference type="SUPFAM" id="SSF55729">
    <property type="entry name" value="Acyl-CoA N-acyltransferases (Nat)"/>
    <property type="match status" value="1"/>
</dbReference>
<name>A0ABW0TVW7_9BACL</name>
<proteinExistence type="predicted"/>
<dbReference type="Proteomes" id="UP001596071">
    <property type="component" value="Unassembled WGS sequence"/>
</dbReference>
<reference evidence="5" key="1">
    <citation type="journal article" date="2019" name="Int. J. Syst. Evol. Microbiol.">
        <title>The Global Catalogue of Microorganisms (GCM) 10K type strain sequencing project: providing services to taxonomists for standard genome sequencing and annotation.</title>
        <authorList>
            <consortium name="The Broad Institute Genomics Platform"/>
            <consortium name="The Broad Institute Genome Sequencing Center for Infectious Disease"/>
            <person name="Wu L."/>
            <person name="Ma J."/>
        </authorList>
    </citation>
    <scope>NUCLEOTIDE SEQUENCE [LARGE SCALE GENOMIC DNA]</scope>
    <source>
        <strain evidence="5">KACC 11299</strain>
    </source>
</reference>
<dbReference type="InterPro" id="IPR016181">
    <property type="entry name" value="Acyl_CoA_acyltransferase"/>
</dbReference>
<keyword evidence="5" id="KW-1185">Reference proteome</keyword>
<dbReference type="Pfam" id="PF13508">
    <property type="entry name" value="Acetyltransf_7"/>
    <property type="match status" value="1"/>
</dbReference>
<protein>
    <submittedName>
        <fullName evidence="4">GNAT family N-acetyltransferase</fullName>
        <ecNumber evidence="4">2.3.-.-</ecNumber>
    </submittedName>
</protein>
<dbReference type="GO" id="GO:0016746">
    <property type="term" value="F:acyltransferase activity"/>
    <property type="evidence" value="ECO:0007669"/>
    <property type="project" value="UniProtKB-KW"/>
</dbReference>
<dbReference type="PANTHER" id="PTHR43800">
    <property type="entry name" value="PEPTIDYL-LYSINE N-ACETYLTRANSFERASE YJAB"/>
    <property type="match status" value="1"/>
</dbReference>
<evidence type="ECO:0000259" key="3">
    <source>
        <dbReference type="PROSITE" id="PS51186"/>
    </source>
</evidence>
<evidence type="ECO:0000313" key="5">
    <source>
        <dbReference type="Proteomes" id="UP001596071"/>
    </source>
</evidence>
<dbReference type="EC" id="2.3.-.-" evidence="4"/>
<evidence type="ECO:0000256" key="2">
    <source>
        <dbReference type="ARBA" id="ARBA00023315"/>
    </source>
</evidence>
<dbReference type="EMBL" id="JBHSNP010000011">
    <property type="protein sequence ID" value="MFC5603179.1"/>
    <property type="molecule type" value="Genomic_DNA"/>
</dbReference>
<evidence type="ECO:0000256" key="1">
    <source>
        <dbReference type="ARBA" id="ARBA00022679"/>
    </source>
</evidence>
<gene>
    <name evidence="4" type="ORF">ACFPTP_08075</name>
</gene>
<feature type="domain" description="N-acetyltransferase" evidence="3">
    <location>
        <begin position="6"/>
        <end position="147"/>
    </location>
</feature>
<comment type="caution">
    <text evidence="4">The sequence shown here is derived from an EMBL/GenBank/DDBJ whole genome shotgun (WGS) entry which is preliminary data.</text>
</comment>
<dbReference type="InterPro" id="IPR000182">
    <property type="entry name" value="GNAT_dom"/>
</dbReference>
<dbReference type="CDD" id="cd04301">
    <property type="entry name" value="NAT_SF"/>
    <property type="match status" value="1"/>
</dbReference>
<accession>A0ABW0TVW7</accession>
<dbReference type="PROSITE" id="PS51186">
    <property type="entry name" value="GNAT"/>
    <property type="match status" value="1"/>
</dbReference>
<sequence>MKGVAVIIKEVRSETIHPLLKNLLSYVTSEKRIADEYSKYIQLPNRKLYVAERNGIIVGCIGVEIIEYTAYEIKHIAVFPSERGSGMGSEMIDFVCDRHSLHRIIAETDLDAVEFYRNYGFKVSSLGEKYPGVERFLCEYIMKTNNDI</sequence>